<evidence type="ECO:0000313" key="3">
    <source>
        <dbReference type="Proteomes" id="UP001054821"/>
    </source>
</evidence>
<protein>
    <submittedName>
        <fullName evidence="2">Uncharacterized protein</fullName>
    </submittedName>
</protein>
<dbReference type="Proteomes" id="UP001054821">
    <property type="component" value="Chromosome 2"/>
</dbReference>
<organism evidence="2 3">
    <name type="scientific">Prunus dulcis</name>
    <name type="common">Almond</name>
    <name type="synonym">Amygdalus dulcis</name>
    <dbReference type="NCBI Taxonomy" id="3755"/>
    <lineage>
        <taxon>Eukaryota</taxon>
        <taxon>Viridiplantae</taxon>
        <taxon>Streptophyta</taxon>
        <taxon>Embryophyta</taxon>
        <taxon>Tracheophyta</taxon>
        <taxon>Spermatophyta</taxon>
        <taxon>Magnoliopsida</taxon>
        <taxon>eudicotyledons</taxon>
        <taxon>Gunneridae</taxon>
        <taxon>Pentapetalae</taxon>
        <taxon>rosids</taxon>
        <taxon>fabids</taxon>
        <taxon>Rosales</taxon>
        <taxon>Rosaceae</taxon>
        <taxon>Amygdaloideae</taxon>
        <taxon>Amygdaleae</taxon>
        <taxon>Prunus</taxon>
    </lineage>
</organism>
<keyword evidence="3" id="KW-1185">Reference proteome</keyword>
<comment type="caution">
    <text evidence="2">The sequence shown here is derived from an EMBL/GenBank/DDBJ whole genome shotgun (WGS) entry which is preliminary data.</text>
</comment>
<dbReference type="AlphaFoldDB" id="A0AAD4WIK5"/>
<accession>A0AAD4WIK5</accession>
<proteinExistence type="predicted"/>
<sequence>MEGLQGTQAESCRDAGGLDSEMLSEPNMAIPPSANTELPKWASDSESFSDKLMNKVNLVRNVGIDVNSLEAEYEGLNDNENVTISRGDRGPCIQFSDRAMDRLCKPW</sequence>
<name>A0AAD4WIK5_PRUDU</name>
<evidence type="ECO:0000256" key="1">
    <source>
        <dbReference type="SAM" id="MobiDB-lite"/>
    </source>
</evidence>
<feature type="compositionally biased region" description="Polar residues" evidence="1">
    <location>
        <begin position="1"/>
        <end position="10"/>
    </location>
</feature>
<reference evidence="2 3" key="1">
    <citation type="journal article" date="2022" name="G3 (Bethesda)">
        <title>Whole-genome sequence and methylome profiling of the almond [Prunus dulcis (Mill.) D.A. Webb] cultivar 'Nonpareil'.</title>
        <authorList>
            <person name="D'Amico-Willman K.M."/>
            <person name="Ouma W.Z."/>
            <person name="Meulia T."/>
            <person name="Sideli G.M."/>
            <person name="Gradziel T.M."/>
            <person name="Fresnedo-Ramirez J."/>
        </authorList>
    </citation>
    <scope>NUCLEOTIDE SEQUENCE [LARGE SCALE GENOMIC DNA]</scope>
    <source>
        <strain evidence="2">Clone GOH B32 T37-40</strain>
    </source>
</reference>
<feature type="region of interest" description="Disordered" evidence="1">
    <location>
        <begin position="1"/>
        <end position="46"/>
    </location>
</feature>
<dbReference type="EMBL" id="JAJFAZ020000002">
    <property type="protein sequence ID" value="KAI5343309.1"/>
    <property type="molecule type" value="Genomic_DNA"/>
</dbReference>
<gene>
    <name evidence="2" type="ORF">L3X38_011185</name>
</gene>
<evidence type="ECO:0000313" key="2">
    <source>
        <dbReference type="EMBL" id="KAI5343309.1"/>
    </source>
</evidence>